<proteinExistence type="predicted"/>
<name>A0A7X6DT04_9BACT</name>
<protein>
    <submittedName>
        <fullName evidence="2">Type IV secretion system protein TraC</fullName>
    </submittedName>
</protein>
<dbReference type="PANTHER" id="PTHR38467:SF1">
    <property type="entry name" value="CONJUGATIVE TRANSFER: ASSEMBLY"/>
    <property type="match status" value="1"/>
</dbReference>
<dbReference type="CDD" id="cd01127">
    <property type="entry name" value="TrwB_TraG_TraD_VirD4"/>
    <property type="match status" value="1"/>
</dbReference>
<dbReference type="Gene3D" id="1.10.8.730">
    <property type="match status" value="1"/>
</dbReference>
<dbReference type="InterPro" id="IPR014117">
    <property type="entry name" value="TraC-F-type"/>
</dbReference>
<dbReference type="Proteomes" id="UP000534783">
    <property type="component" value="Unassembled WGS sequence"/>
</dbReference>
<evidence type="ECO:0000313" key="3">
    <source>
        <dbReference type="Proteomes" id="UP000534783"/>
    </source>
</evidence>
<dbReference type="SUPFAM" id="SSF52540">
    <property type="entry name" value="P-loop containing nucleoside triphosphate hydrolases"/>
    <property type="match status" value="1"/>
</dbReference>
<reference evidence="2 3" key="1">
    <citation type="journal article" date="2020" name="Nature">
        <title>Bacterial chemolithoautotrophy via manganese oxidation.</title>
        <authorList>
            <person name="Yu H."/>
            <person name="Leadbetter J.R."/>
        </authorList>
    </citation>
    <scope>NUCLEOTIDE SEQUENCE [LARGE SCALE GENOMIC DNA]</scope>
    <source>
        <strain evidence="2 3">Mn-1</strain>
    </source>
</reference>
<dbReference type="AlphaFoldDB" id="A0A7X6DT04"/>
<keyword evidence="3" id="KW-1185">Reference proteome</keyword>
<organism evidence="2 3">
    <name type="scientific">Candidatus Manganitrophus noduliformans</name>
    <dbReference type="NCBI Taxonomy" id="2606439"/>
    <lineage>
        <taxon>Bacteria</taxon>
        <taxon>Pseudomonadati</taxon>
        <taxon>Nitrospirota</taxon>
        <taxon>Nitrospiria</taxon>
        <taxon>Candidatus Troglogloeales</taxon>
        <taxon>Candidatus Manganitrophaceae</taxon>
        <taxon>Candidatus Manganitrophus</taxon>
    </lineage>
</organism>
<feature type="domain" description="TraG P-loop" evidence="1">
    <location>
        <begin position="615"/>
        <end position="844"/>
    </location>
</feature>
<dbReference type="NCBIfam" id="TIGR02746">
    <property type="entry name" value="TraC-F-type"/>
    <property type="match status" value="1"/>
</dbReference>
<sequence>MRRGICIRKGTFTWWSITAPGRSVCRSSNRGWLPVLGLSRQKGGFPNSCPGPREGRAMISSEKLTALFARESLSSYLPYEAWDPASGIYIADHGPAVIFECLPKVGAGMETLQVLEALYAAGFLPSGTTIQVLLYASPNVEALLSLWRDARQRGDLFRQMAERRTEMLRRMDGADGEAPLRNFRLLFSVGLPVHPDQAPPEERVRRASEISAKIEGLLVSMRLYPRKLSAQGLIALLFELLNPDHPTERIPAWDPSLPIREQVIFADSPLRIEADRLILDRRVVKSFSVKQYPTEPAGTLNQVIGNAVKGIDQIATPFLLAFNAVLLDQDKDVRAVEQKAGLVTYQSVGFLARILPKIQEKKENFDLLLRGIGNGHRLIRGYLHLVLYGREEKALDLVSQQVHGLFRKNRFILQEDHFVTLPLFLASLPSGLAPEAERKLLRRGRTLLSSNGAVLSPVCADWKGTGSPGLLLVSRRGQMMLVDLFDSPGNYNAVVAAAPGSGKSFLVNELCLTYLAAGGRVWVIDIGRSYLKLCHLLGGDFIEFRPEKPPCLNIFSRIRNLEEEIDLLIPTVGQMASPSRPLSDLERSFVEKAIRQAHERRAAQTTITAVAEELNRMDDARAKDLATMLYPYTKGGRYGHFFEGEMKSLSESPFVVLELEELRSKGDLKGAVLLLLMYTIQTEMYEGDRSRRKLVMIDEAWDLLGEGNAAKFIEHGYRRFRKYGGGILTITQGVDDLARTSAGTAALASSDHLFLLRQKEESLMSLREKNLVMMDEALFRLLSTLHTLPGRYSEVYVRTPAGSGIGRLMVDRFTQLVYTTRAEEFARIEAYRKEGLSLVEAIERCLE</sequence>
<dbReference type="Gene3D" id="3.40.50.300">
    <property type="entry name" value="P-loop containing nucleotide triphosphate hydrolases"/>
    <property type="match status" value="1"/>
</dbReference>
<feature type="domain" description="TraG P-loop" evidence="1">
    <location>
        <begin position="472"/>
        <end position="555"/>
    </location>
</feature>
<comment type="caution">
    <text evidence="2">The sequence shown here is derived from an EMBL/GenBank/DDBJ whole genome shotgun (WGS) entry which is preliminary data.</text>
</comment>
<accession>A0A7X6DT04</accession>
<evidence type="ECO:0000313" key="2">
    <source>
        <dbReference type="EMBL" id="NKE72838.1"/>
    </source>
</evidence>
<dbReference type="InterPro" id="IPR027417">
    <property type="entry name" value="P-loop_NTPase"/>
</dbReference>
<dbReference type="EMBL" id="VTOW01000004">
    <property type="protein sequence ID" value="NKE72838.1"/>
    <property type="molecule type" value="Genomic_DNA"/>
</dbReference>
<dbReference type="Pfam" id="PF11130">
    <property type="entry name" value="TraC_F_IV"/>
    <property type="match status" value="1"/>
</dbReference>
<dbReference type="InterPro" id="IPR025955">
    <property type="entry name" value="TraC/Conjuga_ATPase"/>
</dbReference>
<dbReference type="InterPro" id="IPR043964">
    <property type="entry name" value="P-loop_TraG"/>
</dbReference>
<evidence type="ECO:0000259" key="1">
    <source>
        <dbReference type="Pfam" id="PF19044"/>
    </source>
</evidence>
<dbReference type="Pfam" id="PF19044">
    <property type="entry name" value="P-loop_TraG"/>
    <property type="match status" value="2"/>
</dbReference>
<dbReference type="InterPro" id="IPR053155">
    <property type="entry name" value="F-pilin_assembly_TraC"/>
</dbReference>
<dbReference type="PANTHER" id="PTHR38467">
    <property type="match status" value="1"/>
</dbReference>
<gene>
    <name evidence="2" type="primary">traC</name>
    <name evidence="2" type="ORF">MNODULE_18975</name>
</gene>